<dbReference type="eggNOG" id="ENOG502QVC1">
    <property type="taxonomic scope" value="Eukaryota"/>
</dbReference>
<dbReference type="InterPro" id="IPR007219">
    <property type="entry name" value="XnlR_reg_dom"/>
</dbReference>
<dbReference type="CDD" id="cd12148">
    <property type="entry name" value="fungal_TF_MHR"/>
    <property type="match status" value="1"/>
</dbReference>
<dbReference type="InterPro" id="IPR001138">
    <property type="entry name" value="Zn2Cys6_DnaBD"/>
</dbReference>
<evidence type="ECO:0000259" key="7">
    <source>
        <dbReference type="PROSITE" id="PS50048"/>
    </source>
</evidence>
<dbReference type="HOGENOM" id="CLU_011017_0_0_1"/>
<keyword evidence="5" id="KW-0539">Nucleus</keyword>
<sequence>MSSSSETSPDTIMVSAEQRSEAPHNSDTVPVEAPAGGNQNVPKPKRLACQLCRKRKLRCDGLKPSCSTCARLGHKCVYDEVRRKSGPKRGYVKALEERLKQVETLLKNQELSSASNADGKGLGLGVNNIATPSPNQRPAGTPNFGVTDPALGMSNSPGMDRWRFAGNSPHAPEDFNFSGNVDMGLGVDPNLTMEMISLGLEEPLPTQETIDELHQIYFEKIHPSVPMIHRYRYLAAMNLAPTQRPPVCLRYAMWTLACSVSENLHTLKDLFYQRARKYLESDYIKGYGEHMISVAHAQTHILLAVYEFKWMYFPRAWMSTGSGVRLAQMIGLHRVDGAGLDVKQCLPPARDWTEREERRRTFWMAFCLDRFASIGTGWPLMIDEKDISTNLPTSEEAFELSRTEQTSTLEDAMTPAGAGRLSPFGSVVLMACLFGRNLMHLHRPNADDRDDDLNGEFWKRHRQMDNILLNTSLCLPSSLKLPNGLGNPNVVFTNMCIHTSTICLHQAAIFKADKNRLPASVSSESKVRCITAANEIASIMRMISHLDLSSMNPFIAFCLYVSARVFIQYLKSRPDDSKTADSLRFLLSAMNALKRRNPLTESFLVQLDVDLEALGVRIPKLRNAFPRSTDSPSSPNQMPPGLANRSKNPGIFGYSNECHYMKVPNDDGNPATAPDLIEVDPVVVPDHGFPSPNMPHHHQPSTTTLPTRERSQTASSFLSTHHNMMHPSQYPSFIPDLDTAATSGTDLGAANTPDGPSSSSSNRPTPGSSTTASEHHPQHGHTLTPGSNLPATNGSARTSSFDTSPALVNTAGPTTASSSATAVPTTTSELNRSIEAFFSNDPSAAFGNGDTRGANGAAAGGAGGWPDMTAGTGVAEGMLRSMIGMEGIEISWDGS</sequence>
<feature type="compositionally biased region" description="Polar residues" evidence="6">
    <location>
        <begin position="700"/>
        <end position="722"/>
    </location>
</feature>
<dbReference type="GeneID" id="18255040"/>
<dbReference type="Proteomes" id="UP000008066">
    <property type="component" value="Unassembled WGS sequence"/>
</dbReference>
<dbReference type="GO" id="GO:0003677">
    <property type="term" value="F:DNA binding"/>
    <property type="evidence" value="ECO:0007669"/>
    <property type="project" value="InterPro"/>
</dbReference>
<evidence type="ECO:0000256" key="1">
    <source>
        <dbReference type="ARBA" id="ARBA00004123"/>
    </source>
</evidence>
<dbReference type="GO" id="GO:0006351">
    <property type="term" value="P:DNA-templated transcription"/>
    <property type="evidence" value="ECO:0007669"/>
    <property type="project" value="InterPro"/>
</dbReference>
<evidence type="ECO:0000256" key="3">
    <source>
        <dbReference type="ARBA" id="ARBA00023015"/>
    </source>
</evidence>
<keyword evidence="2" id="KW-0479">Metal-binding</keyword>
<dbReference type="PROSITE" id="PS00463">
    <property type="entry name" value="ZN2_CY6_FUNGAL_1"/>
    <property type="match status" value="1"/>
</dbReference>
<feature type="region of interest" description="Disordered" evidence="6">
    <location>
        <begin position="1"/>
        <end position="39"/>
    </location>
</feature>
<feature type="compositionally biased region" description="Low complexity" evidence="6">
    <location>
        <begin position="751"/>
        <end position="771"/>
    </location>
</feature>
<dbReference type="Gene3D" id="4.10.240.10">
    <property type="entry name" value="Zn(2)-C6 fungal-type DNA-binding domain"/>
    <property type="match status" value="1"/>
</dbReference>
<dbReference type="OMA" id="ISVAHCQ"/>
<dbReference type="PROSITE" id="PS50048">
    <property type="entry name" value="ZN2_CY6_FUNGAL_2"/>
    <property type="match status" value="1"/>
</dbReference>
<comment type="subcellular location">
    <subcellularLocation>
        <location evidence="1">Nucleus</location>
    </subcellularLocation>
</comment>
<dbReference type="RefSeq" id="XP_006691525.1">
    <property type="nucleotide sequence ID" value="XM_006691462.1"/>
</dbReference>
<evidence type="ECO:0000256" key="6">
    <source>
        <dbReference type="SAM" id="MobiDB-lite"/>
    </source>
</evidence>
<dbReference type="Pfam" id="PF04082">
    <property type="entry name" value="Fungal_trans"/>
    <property type="match status" value="1"/>
</dbReference>
<protein>
    <recommendedName>
        <fullName evidence="7">Zn(2)-C6 fungal-type domain-containing protein</fullName>
    </recommendedName>
</protein>
<dbReference type="GO" id="GO:0000981">
    <property type="term" value="F:DNA-binding transcription factor activity, RNA polymerase II-specific"/>
    <property type="evidence" value="ECO:0007669"/>
    <property type="project" value="InterPro"/>
</dbReference>
<gene>
    <name evidence="8" type="ORF">CTHT_0010020</name>
</gene>
<dbReference type="PANTHER" id="PTHR47338">
    <property type="entry name" value="ZN(II)2CYS6 TRANSCRIPTION FACTOR (EUROFUNG)-RELATED"/>
    <property type="match status" value="1"/>
</dbReference>
<dbReference type="GO" id="GO:0005634">
    <property type="term" value="C:nucleus"/>
    <property type="evidence" value="ECO:0007669"/>
    <property type="project" value="UniProtKB-SubCell"/>
</dbReference>
<proteinExistence type="predicted"/>
<dbReference type="SMART" id="SM00066">
    <property type="entry name" value="GAL4"/>
    <property type="match status" value="1"/>
</dbReference>
<keyword evidence="3" id="KW-0805">Transcription regulation</keyword>
<evidence type="ECO:0000256" key="4">
    <source>
        <dbReference type="ARBA" id="ARBA00023163"/>
    </source>
</evidence>
<dbReference type="SMART" id="SM00906">
    <property type="entry name" value="Fungal_trans"/>
    <property type="match status" value="1"/>
</dbReference>
<dbReference type="KEGG" id="cthr:CTHT_0010020"/>
<dbReference type="GO" id="GO:0008270">
    <property type="term" value="F:zinc ion binding"/>
    <property type="evidence" value="ECO:0007669"/>
    <property type="project" value="InterPro"/>
</dbReference>
<feature type="compositionally biased region" description="Polar residues" evidence="6">
    <location>
        <begin position="626"/>
        <end position="636"/>
    </location>
</feature>
<keyword evidence="9" id="KW-1185">Reference proteome</keyword>
<reference evidence="8 9" key="1">
    <citation type="journal article" date="2011" name="Cell">
        <title>Insight into structure and assembly of the nuclear pore complex by utilizing the genome of a eukaryotic thermophile.</title>
        <authorList>
            <person name="Amlacher S."/>
            <person name="Sarges P."/>
            <person name="Flemming D."/>
            <person name="van Noort V."/>
            <person name="Kunze R."/>
            <person name="Devos D.P."/>
            <person name="Arumugam M."/>
            <person name="Bork P."/>
            <person name="Hurt E."/>
        </authorList>
    </citation>
    <scope>NUCLEOTIDE SEQUENCE [LARGE SCALE GENOMIC DNA]</scope>
    <source>
        <strain evidence="9">DSM 1495 / CBS 144.50 / IMI 039719</strain>
    </source>
</reference>
<evidence type="ECO:0000256" key="2">
    <source>
        <dbReference type="ARBA" id="ARBA00022723"/>
    </source>
</evidence>
<accession>G0S0H3</accession>
<feature type="region of interest" description="Disordered" evidence="6">
    <location>
        <begin position="624"/>
        <end position="648"/>
    </location>
</feature>
<dbReference type="Pfam" id="PF00172">
    <property type="entry name" value="Zn_clus"/>
    <property type="match status" value="1"/>
</dbReference>
<keyword evidence="4" id="KW-0804">Transcription</keyword>
<evidence type="ECO:0000313" key="9">
    <source>
        <dbReference type="Proteomes" id="UP000008066"/>
    </source>
</evidence>
<dbReference type="InterPro" id="IPR036864">
    <property type="entry name" value="Zn2-C6_fun-type_DNA-bd_sf"/>
</dbReference>
<evidence type="ECO:0000313" key="8">
    <source>
        <dbReference type="EMBL" id="EGS23334.1"/>
    </source>
</evidence>
<organism evidence="9">
    <name type="scientific">Chaetomium thermophilum (strain DSM 1495 / CBS 144.50 / IMI 039719)</name>
    <name type="common">Thermochaetoides thermophila</name>
    <dbReference type="NCBI Taxonomy" id="759272"/>
    <lineage>
        <taxon>Eukaryota</taxon>
        <taxon>Fungi</taxon>
        <taxon>Dikarya</taxon>
        <taxon>Ascomycota</taxon>
        <taxon>Pezizomycotina</taxon>
        <taxon>Sordariomycetes</taxon>
        <taxon>Sordariomycetidae</taxon>
        <taxon>Sordariales</taxon>
        <taxon>Chaetomiaceae</taxon>
        <taxon>Thermochaetoides</taxon>
    </lineage>
</organism>
<evidence type="ECO:0000256" key="5">
    <source>
        <dbReference type="ARBA" id="ARBA00023242"/>
    </source>
</evidence>
<name>G0S0H3_CHATD</name>
<feature type="domain" description="Zn(2)-C6 fungal-type" evidence="7">
    <location>
        <begin position="48"/>
        <end position="78"/>
    </location>
</feature>
<dbReference type="SUPFAM" id="SSF57701">
    <property type="entry name" value="Zn2/Cys6 DNA-binding domain"/>
    <property type="match status" value="1"/>
</dbReference>
<dbReference type="InterPro" id="IPR050815">
    <property type="entry name" value="TF_fung"/>
</dbReference>
<feature type="region of interest" description="Disordered" evidence="6">
    <location>
        <begin position="684"/>
        <end position="827"/>
    </location>
</feature>
<dbReference type="AlphaFoldDB" id="G0S0H3"/>
<dbReference type="OrthoDB" id="5600212at2759"/>
<feature type="compositionally biased region" description="Low complexity" evidence="6">
    <location>
        <begin position="810"/>
        <end position="827"/>
    </location>
</feature>
<dbReference type="CDD" id="cd00067">
    <property type="entry name" value="GAL4"/>
    <property type="match status" value="1"/>
</dbReference>
<feature type="compositionally biased region" description="Polar residues" evidence="6">
    <location>
        <begin position="1"/>
        <end position="10"/>
    </location>
</feature>
<dbReference type="EMBL" id="GL988037">
    <property type="protein sequence ID" value="EGS23334.1"/>
    <property type="molecule type" value="Genomic_DNA"/>
</dbReference>
<feature type="compositionally biased region" description="Polar residues" evidence="6">
    <location>
        <begin position="784"/>
        <end position="807"/>
    </location>
</feature>
<dbReference type="PANTHER" id="PTHR47338:SF10">
    <property type="entry name" value="TRANSCRIPTION FACTOR DOMAIN-CONTAINING PROTEIN-RELATED"/>
    <property type="match status" value="1"/>
</dbReference>